<proteinExistence type="predicted"/>
<dbReference type="Gene3D" id="3.60.10.10">
    <property type="entry name" value="Endonuclease/exonuclease/phosphatase"/>
    <property type="match status" value="1"/>
</dbReference>
<name>A0A699ZV89_HAELA</name>
<dbReference type="InterPro" id="IPR036691">
    <property type="entry name" value="Endo/exonu/phosph_ase_sf"/>
</dbReference>
<organism evidence="1 2">
    <name type="scientific">Haematococcus lacustris</name>
    <name type="common">Green alga</name>
    <name type="synonym">Haematococcus pluvialis</name>
    <dbReference type="NCBI Taxonomy" id="44745"/>
    <lineage>
        <taxon>Eukaryota</taxon>
        <taxon>Viridiplantae</taxon>
        <taxon>Chlorophyta</taxon>
        <taxon>core chlorophytes</taxon>
        <taxon>Chlorophyceae</taxon>
        <taxon>CS clade</taxon>
        <taxon>Chlamydomonadales</taxon>
        <taxon>Haematococcaceae</taxon>
        <taxon>Haematococcus</taxon>
    </lineage>
</organism>
<sequence length="240" mass="26112">MVCSPTGLVGYTLHMPDDGVMVDSGYLTAPRLQKGGFLCRDGHVEVLKCWSDSLVNVMTPKDHEELSELKPGSYMTTGSNIVDMAVMLVGGQPTLYLSCHLAATCKGQQDIQARAMVQLHRKLLEEQPLLADMPAVMMGDFNTTDPELIGWEKATMKADCAKSLPMSDEHVDHLYLWCPTTPSSAGSIPQAAWLTNAETIAASMGTQLGVKNKAKALPAISKEKEAQLTKASLHRRLKNE</sequence>
<evidence type="ECO:0000313" key="2">
    <source>
        <dbReference type="Proteomes" id="UP000485058"/>
    </source>
</evidence>
<keyword evidence="2" id="KW-1185">Reference proteome</keyword>
<evidence type="ECO:0008006" key="3">
    <source>
        <dbReference type="Google" id="ProtNLM"/>
    </source>
</evidence>
<comment type="caution">
    <text evidence="1">The sequence shown here is derived from an EMBL/GenBank/DDBJ whole genome shotgun (WGS) entry which is preliminary data.</text>
</comment>
<dbReference type="SUPFAM" id="SSF56219">
    <property type="entry name" value="DNase I-like"/>
    <property type="match status" value="1"/>
</dbReference>
<dbReference type="Proteomes" id="UP000485058">
    <property type="component" value="Unassembled WGS sequence"/>
</dbReference>
<gene>
    <name evidence="1" type="ORF">HaLaN_23058</name>
</gene>
<dbReference type="AlphaFoldDB" id="A0A699ZV89"/>
<dbReference type="EMBL" id="BLLF01002731">
    <property type="protein sequence ID" value="GFH25140.1"/>
    <property type="molecule type" value="Genomic_DNA"/>
</dbReference>
<feature type="non-terminal residue" evidence="1">
    <location>
        <position position="1"/>
    </location>
</feature>
<protein>
    <recommendedName>
        <fullName evidence="3">Endonuclease/exonuclease/phosphatase domain-containing protein</fullName>
    </recommendedName>
</protein>
<feature type="non-terminal residue" evidence="1">
    <location>
        <position position="240"/>
    </location>
</feature>
<reference evidence="1 2" key="1">
    <citation type="submission" date="2020-02" db="EMBL/GenBank/DDBJ databases">
        <title>Draft genome sequence of Haematococcus lacustris strain NIES-144.</title>
        <authorList>
            <person name="Morimoto D."/>
            <person name="Nakagawa S."/>
            <person name="Yoshida T."/>
            <person name="Sawayama S."/>
        </authorList>
    </citation>
    <scope>NUCLEOTIDE SEQUENCE [LARGE SCALE GENOMIC DNA]</scope>
    <source>
        <strain evidence="1 2">NIES-144</strain>
    </source>
</reference>
<accession>A0A699ZV89</accession>
<evidence type="ECO:0000313" key="1">
    <source>
        <dbReference type="EMBL" id="GFH25140.1"/>
    </source>
</evidence>